<dbReference type="SUPFAM" id="SSF52540">
    <property type="entry name" value="P-loop containing nucleoside triphosphate hydrolases"/>
    <property type="match status" value="1"/>
</dbReference>
<dbReference type="GO" id="GO:0030983">
    <property type="term" value="F:mismatched DNA binding"/>
    <property type="evidence" value="ECO:0007669"/>
    <property type="project" value="InterPro"/>
</dbReference>
<protein>
    <submittedName>
        <fullName evidence="6">MutS domain V</fullName>
    </submittedName>
</protein>
<dbReference type="KEGG" id="muc:MuYL_2187"/>
<keyword evidence="4" id="KW-0472">Membrane</keyword>
<reference evidence="6 7" key="1">
    <citation type="submission" date="2017-08" db="EMBL/GenBank/DDBJ databases">
        <title>Complete genome sequence of Mucilaginibacter sp. strain BJC16-A31.</title>
        <authorList>
            <consortium name="Henan University of Science and Technology"/>
            <person name="You X."/>
        </authorList>
    </citation>
    <scope>NUCLEOTIDE SEQUENCE [LARGE SCALE GENOMIC DNA]</scope>
    <source>
        <strain evidence="6 7">BJC16-A31</strain>
    </source>
</reference>
<feature type="domain" description="DNA mismatch repair proteins mutS family" evidence="5">
    <location>
        <begin position="362"/>
        <end position="549"/>
    </location>
</feature>
<dbReference type="GO" id="GO:0006298">
    <property type="term" value="P:mismatch repair"/>
    <property type="evidence" value="ECO:0007669"/>
    <property type="project" value="InterPro"/>
</dbReference>
<dbReference type="SMART" id="SM00534">
    <property type="entry name" value="MUTSac"/>
    <property type="match status" value="1"/>
</dbReference>
<dbReference type="OrthoDB" id="1097361at2"/>
<dbReference type="EMBL" id="CP022743">
    <property type="protein sequence ID" value="ASU34077.1"/>
    <property type="molecule type" value="Genomic_DNA"/>
</dbReference>
<dbReference type="Proteomes" id="UP000215002">
    <property type="component" value="Chromosome"/>
</dbReference>
<evidence type="ECO:0000313" key="6">
    <source>
        <dbReference type="EMBL" id="ASU34077.1"/>
    </source>
</evidence>
<accession>A0A223NW37</accession>
<evidence type="ECO:0000256" key="2">
    <source>
        <dbReference type="ARBA" id="ARBA00022840"/>
    </source>
</evidence>
<dbReference type="GO" id="GO:0005829">
    <property type="term" value="C:cytosol"/>
    <property type="evidence" value="ECO:0007669"/>
    <property type="project" value="TreeGrafter"/>
</dbReference>
<dbReference type="GO" id="GO:0005524">
    <property type="term" value="F:ATP binding"/>
    <property type="evidence" value="ECO:0007669"/>
    <property type="project" value="UniProtKB-KW"/>
</dbReference>
<proteinExistence type="predicted"/>
<feature type="transmembrane region" description="Helical" evidence="4">
    <location>
        <begin position="184"/>
        <end position="201"/>
    </location>
</feature>
<evidence type="ECO:0000259" key="5">
    <source>
        <dbReference type="SMART" id="SM00534"/>
    </source>
</evidence>
<dbReference type="PANTHER" id="PTHR11361:SF152">
    <property type="entry name" value="DNA MISMATCH REPAIR PROTEIN"/>
    <property type="match status" value="1"/>
</dbReference>
<dbReference type="InterPro" id="IPR000432">
    <property type="entry name" value="DNA_mismatch_repair_MutS_C"/>
</dbReference>
<keyword evidence="3" id="KW-0238">DNA-binding</keyword>
<gene>
    <name evidence="6" type="ORF">MuYL_2187</name>
</gene>
<keyword evidence="4" id="KW-1133">Transmembrane helix</keyword>
<organism evidence="6 7">
    <name type="scientific">Mucilaginibacter xinganensis</name>
    <dbReference type="NCBI Taxonomy" id="1234841"/>
    <lineage>
        <taxon>Bacteria</taxon>
        <taxon>Pseudomonadati</taxon>
        <taxon>Bacteroidota</taxon>
        <taxon>Sphingobacteriia</taxon>
        <taxon>Sphingobacteriales</taxon>
        <taxon>Sphingobacteriaceae</taxon>
        <taxon>Mucilaginibacter</taxon>
    </lineage>
</organism>
<dbReference type="InterPro" id="IPR045076">
    <property type="entry name" value="MutS"/>
</dbReference>
<dbReference type="GO" id="GO:0140664">
    <property type="term" value="F:ATP-dependent DNA damage sensor activity"/>
    <property type="evidence" value="ECO:0007669"/>
    <property type="project" value="InterPro"/>
</dbReference>
<keyword evidence="4" id="KW-0812">Transmembrane</keyword>
<evidence type="ECO:0000256" key="1">
    <source>
        <dbReference type="ARBA" id="ARBA00022741"/>
    </source>
</evidence>
<keyword evidence="2" id="KW-0067">ATP-binding</keyword>
<dbReference type="InterPro" id="IPR027417">
    <property type="entry name" value="P-loop_NTPase"/>
</dbReference>
<dbReference type="Pfam" id="PF00488">
    <property type="entry name" value="MutS_V"/>
    <property type="match status" value="1"/>
</dbReference>
<dbReference type="PANTHER" id="PTHR11361">
    <property type="entry name" value="DNA MISMATCH REPAIR PROTEIN MUTS FAMILY MEMBER"/>
    <property type="match status" value="1"/>
</dbReference>
<feature type="transmembrane region" description="Helical" evidence="4">
    <location>
        <begin position="6"/>
        <end position="25"/>
    </location>
</feature>
<evidence type="ECO:0000256" key="4">
    <source>
        <dbReference type="SAM" id="Phobius"/>
    </source>
</evidence>
<dbReference type="AlphaFoldDB" id="A0A223NW37"/>
<name>A0A223NW37_9SPHI</name>
<keyword evidence="1" id="KW-0547">Nucleotide-binding</keyword>
<keyword evidence="7" id="KW-1185">Reference proteome</keyword>
<sequence>MIYWLIGGLLIGLIVLLGGHFRSKLLTRKKLKNIRERWGKPIEAYRNIKLIGSYLFAYGAEANISAATAADLDIDSVFSFIDRTNSRPGQQFLYKKLHCCDTSADSSNSIESRIAGLNIDKDRREQIELKLSELNNDDAYYLPELFSKKHRSLFNPLVEIYIKISPILVITSIVALSITGSQVFFLWLLALLLSNAAIHFFNKRNILKYTHSLPQLLKLIRVTRWLIDESVLSADEALTESLKKVSKLKRSLVLINAQNGMVNDPTDVTYVLNEWFKMLFLIEPIIFVSSIAKVNKYLDNIKVLYVAVAEVDVCISIQSVRDGLPYYCTPAFDGPSSAFMIEDLYHPLINDCVANSIRGSNDKVILVTGSNMSGKTTFIRAVALNTLMGQTINTCCARSYQAPILKIQTSIHMNDDMDEHKSYFQAEALSVLNIINTSSLNEKIKSLVIIDEIFRGTNTIERIAAAMSVLTHLIENGNFVFVSTHDLELAELLGDNNAVYSFEELINDSGLVFDYKIKEGVLKNKNGINVLSRLGYPQSIINAAVSASKRLREKYDL</sequence>
<dbReference type="RefSeq" id="WP_094570468.1">
    <property type="nucleotide sequence ID" value="NZ_CP022743.1"/>
</dbReference>
<evidence type="ECO:0000313" key="7">
    <source>
        <dbReference type="Proteomes" id="UP000215002"/>
    </source>
</evidence>
<dbReference type="Gene3D" id="3.40.50.300">
    <property type="entry name" value="P-loop containing nucleotide triphosphate hydrolases"/>
    <property type="match status" value="1"/>
</dbReference>
<evidence type="ECO:0000256" key="3">
    <source>
        <dbReference type="ARBA" id="ARBA00023125"/>
    </source>
</evidence>
<feature type="transmembrane region" description="Helical" evidence="4">
    <location>
        <begin position="160"/>
        <end position="178"/>
    </location>
</feature>